<accession>A0A1B5KTF4</accession>
<feature type="compositionally biased region" description="Low complexity" evidence="3">
    <location>
        <begin position="671"/>
        <end position="687"/>
    </location>
</feature>
<dbReference type="GO" id="GO:0005634">
    <property type="term" value="C:nucleus"/>
    <property type="evidence" value="ECO:0007669"/>
    <property type="project" value="UniProtKB-SubCell"/>
</dbReference>
<dbReference type="GO" id="GO:0006351">
    <property type="term" value="P:DNA-templated transcription"/>
    <property type="evidence" value="ECO:0007669"/>
    <property type="project" value="InterPro"/>
</dbReference>
<evidence type="ECO:0000256" key="2">
    <source>
        <dbReference type="ARBA" id="ARBA00023242"/>
    </source>
</evidence>
<feature type="compositionally biased region" description="Polar residues" evidence="3">
    <location>
        <begin position="99"/>
        <end position="109"/>
    </location>
</feature>
<dbReference type="PANTHER" id="PTHR31001">
    <property type="entry name" value="UNCHARACTERIZED TRANSCRIPTIONAL REGULATORY PROTEIN"/>
    <property type="match status" value="1"/>
</dbReference>
<feature type="compositionally biased region" description="Low complexity" evidence="3">
    <location>
        <begin position="626"/>
        <end position="639"/>
    </location>
</feature>
<dbReference type="EMBL" id="BBTG02000001">
    <property type="protein sequence ID" value="GAO14224.1"/>
    <property type="molecule type" value="Genomic_DNA"/>
</dbReference>
<protein>
    <recommendedName>
        <fullName evidence="4">Xylanolytic transcriptional activator regulatory domain-containing protein</fullName>
    </recommendedName>
</protein>
<dbReference type="CDD" id="cd12148">
    <property type="entry name" value="fungal_TF_MHR"/>
    <property type="match status" value="1"/>
</dbReference>
<evidence type="ECO:0000313" key="5">
    <source>
        <dbReference type="EMBL" id="GAO14224.1"/>
    </source>
</evidence>
<feature type="region of interest" description="Disordered" evidence="3">
    <location>
        <begin position="98"/>
        <end position="117"/>
    </location>
</feature>
<dbReference type="AlphaFoldDB" id="A0A1B5KTF4"/>
<evidence type="ECO:0000256" key="3">
    <source>
        <dbReference type="SAM" id="MobiDB-lite"/>
    </source>
</evidence>
<feature type="compositionally biased region" description="Low complexity" evidence="3">
    <location>
        <begin position="39"/>
        <end position="55"/>
    </location>
</feature>
<name>A0A1B5KTF4_USTVR</name>
<feature type="region of interest" description="Disordered" evidence="3">
    <location>
        <begin position="619"/>
        <end position="706"/>
    </location>
</feature>
<proteinExistence type="predicted"/>
<feature type="compositionally biased region" description="Basic and acidic residues" evidence="3">
    <location>
        <begin position="28"/>
        <end position="38"/>
    </location>
</feature>
<evidence type="ECO:0000259" key="4">
    <source>
        <dbReference type="SMART" id="SM00906"/>
    </source>
</evidence>
<gene>
    <name evidence="5" type="ORF">UVI_02001430</name>
</gene>
<dbReference type="SMART" id="SM00906">
    <property type="entry name" value="Fungal_trans"/>
    <property type="match status" value="1"/>
</dbReference>
<evidence type="ECO:0000256" key="1">
    <source>
        <dbReference type="ARBA" id="ARBA00004123"/>
    </source>
</evidence>
<dbReference type="Pfam" id="PF04082">
    <property type="entry name" value="Fungal_trans"/>
    <property type="match status" value="1"/>
</dbReference>
<comment type="subcellular location">
    <subcellularLocation>
        <location evidence="1">Nucleus</location>
    </subcellularLocation>
</comment>
<dbReference type="Proteomes" id="UP000054053">
    <property type="component" value="Unassembled WGS sequence"/>
</dbReference>
<comment type="caution">
    <text evidence="5">The sequence shown here is derived from an EMBL/GenBank/DDBJ whole genome shotgun (WGS) entry which is preliminary data.</text>
</comment>
<organism evidence="5 6">
    <name type="scientific">Ustilaginoidea virens</name>
    <name type="common">Rice false smut fungus</name>
    <name type="synonym">Villosiclava virens</name>
    <dbReference type="NCBI Taxonomy" id="1159556"/>
    <lineage>
        <taxon>Eukaryota</taxon>
        <taxon>Fungi</taxon>
        <taxon>Dikarya</taxon>
        <taxon>Ascomycota</taxon>
        <taxon>Pezizomycotina</taxon>
        <taxon>Sordariomycetes</taxon>
        <taxon>Hypocreomycetidae</taxon>
        <taxon>Hypocreales</taxon>
        <taxon>Clavicipitaceae</taxon>
        <taxon>Ustilaginoidea</taxon>
    </lineage>
</organism>
<dbReference type="GO" id="GO:0008270">
    <property type="term" value="F:zinc ion binding"/>
    <property type="evidence" value="ECO:0007669"/>
    <property type="project" value="InterPro"/>
</dbReference>
<sequence length="797" mass="86296">MKCEPREPAASTARRAQKRRPLTRLAKPKPEPKIDSHPRQAAAAGQSPSPSLQRRSPTDAFRSPPASQLLPDGNASERRQFGANSSAVGFVARIFGTSAAPQSSDSPSIPGQAGRSARALSSPDAGLLWSLETMACPSLAMMEALLDAYFDRMHWFVLILHEPSFRTSARDLFSRSSWHQGELGAVLACLMASALGLMGAARDPSWTGHALLAQAGLAADSFAASLIREVRLHFLDCLDDCCIETVQVCSMLGAHYMFHASPTLAWSLFGLAVRTAYALSLHCDSDTGAGAGTGTGTGSDPDPDPDPILAQVRRRNWNHIALADTFAAMIYGRPASLDSAFAHVHPLKDLDDMALGPTLSKHPLLAPPHAAAGAPSLQTFHVLKFRIYEIIRQALNRYRLLRLQSPISPEDLDVLVRTVQEVRALLDAWRADLPRVFTCDPDAQEEVLAEIASIKGLCPEEERKRRHLSLQILGLRVTYSSAVIFIHRPLLEYRVPASSQQAVPRRNLDAAAESLRASVNAALHMSRIPVKQLEGQLSMPFVLLNFFNAGVILCIPPTTWPLSSVAHEAKAGTLRIIRASRSMKHVGPIAAYTDQLLTGLLKQSLQQEVDNGLQQEALAAGESQRSRPASPARAPATQQHQRPDPTAGSNPCSYGPEALSSDRHRTSIPDLSRSSSPHFPSSSKRLSPSPAMRHLPDAGGGPQANQVLLQHGGTEASGAVDLGASADSAWDPSDSNYQPARGEFDLIRPVNTMGYYYSEQRDQVDSQLDEAIGTFGQKQGGCEERRTLQKGMARIQL</sequence>
<evidence type="ECO:0000313" key="6">
    <source>
        <dbReference type="Proteomes" id="UP000054053"/>
    </source>
</evidence>
<dbReference type="InterPro" id="IPR007219">
    <property type="entry name" value="XnlR_reg_dom"/>
</dbReference>
<feature type="domain" description="Xylanolytic transcriptional activator regulatory" evidence="4">
    <location>
        <begin position="265"/>
        <end position="353"/>
    </location>
</feature>
<keyword evidence="2" id="KW-0539">Nucleus</keyword>
<dbReference type="GO" id="GO:0003677">
    <property type="term" value="F:DNA binding"/>
    <property type="evidence" value="ECO:0007669"/>
    <property type="project" value="InterPro"/>
</dbReference>
<dbReference type="InterPro" id="IPR050613">
    <property type="entry name" value="Sec_Metabolite_Reg"/>
</dbReference>
<reference evidence="6" key="1">
    <citation type="journal article" date="2016" name="Genome Announc.">
        <title>Genome sequence of Ustilaginoidea virens IPU010, a rice pathogenic fungus causing false smut.</title>
        <authorList>
            <person name="Kumagai T."/>
            <person name="Ishii T."/>
            <person name="Terai G."/>
            <person name="Umemura M."/>
            <person name="Machida M."/>
            <person name="Asai K."/>
        </authorList>
    </citation>
    <scope>NUCLEOTIDE SEQUENCE [LARGE SCALE GENOMIC DNA]</scope>
    <source>
        <strain evidence="6">IPU010</strain>
    </source>
</reference>
<feature type="region of interest" description="Disordered" evidence="3">
    <location>
        <begin position="1"/>
        <end position="81"/>
    </location>
</feature>